<dbReference type="Pfam" id="PF13472">
    <property type="entry name" value="Lipase_GDSL_2"/>
    <property type="match status" value="1"/>
</dbReference>
<dbReference type="STRING" id="1826909.A5893_10755"/>
<proteinExistence type="predicted"/>
<evidence type="ECO:0000313" key="3">
    <source>
        <dbReference type="EMBL" id="OAQ39137.1"/>
    </source>
</evidence>
<reference evidence="3 4" key="1">
    <citation type="submission" date="2016-04" db="EMBL/GenBank/DDBJ databases">
        <authorList>
            <person name="Evans L.H."/>
            <person name="Alamgir A."/>
            <person name="Owens N."/>
            <person name="Weber N.D."/>
            <person name="Virtaneva K."/>
            <person name="Barbian K."/>
            <person name="Babar A."/>
            <person name="Rosenke K."/>
        </authorList>
    </citation>
    <scope>NUCLEOTIDE SEQUENCE [LARGE SCALE GENOMIC DNA]</scope>
    <source>
        <strain evidence="3 4">CCM 8644</strain>
    </source>
</reference>
<feature type="domain" description="SGNH hydrolase-type esterase" evidence="2">
    <location>
        <begin position="48"/>
        <end position="211"/>
    </location>
</feature>
<dbReference type="Gene3D" id="3.40.50.1110">
    <property type="entry name" value="SGNH hydrolase"/>
    <property type="match status" value="1"/>
</dbReference>
<dbReference type="RefSeq" id="WP_068822665.1">
    <property type="nucleotide sequence ID" value="NZ_LWHJ01000028.1"/>
</dbReference>
<organism evidence="3 4">
    <name type="scientific">Pedobacter psychrophilus</name>
    <dbReference type="NCBI Taxonomy" id="1826909"/>
    <lineage>
        <taxon>Bacteria</taxon>
        <taxon>Pseudomonadati</taxon>
        <taxon>Bacteroidota</taxon>
        <taxon>Sphingobacteriia</taxon>
        <taxon>Sphingobacteriales</taxon>
        <taxon>Sphingobacteriaceae</taxon>
        <taxon>Pedobacter</taxon>
    </lineage>
</organism>
<dbReference type="AlphaFoldDB" id="A0A179DDK6"/>
<evidence type="ECO:0000313" key="4">
    <source>
        <dbReference type="Proteomes" id="UP000078459"/>
    </source>
</evidence>
<name>A0A179DDK6_9SPHI</name>
<evidence type="ECO:0000259" key="2">
    <source>
        <dbReference type="Pfam" id="PF13472"/>
    </source>
</evidence>
<feature type="chain" id="PRO_5008100379" evidence="1">
    <location>
        <begin position="23"/>
        <end position="226"/>
    </location>
</feature>
<dbReference type="CDD" id="cd01822">
    <property type="entry name" value="Lysophospholipase_L1_like"/>
    <property type="match status" value="1"/>
</dbReference>
<dbReference type="PANTHER" id="PTHR30383">
    <property type="entry name" value="THIOESTERASE 1/PROTEASE 1/LYSOPHOSPHOLIPASE L1"/>
    <property type="match status" value="1"/>
</dbReference>
<gene>
    <name evidence="3" type="ORF">A5893_10755</name>
</gene>
<dbReference type="Proteomes" id="UP000078459">
    <property type="component" value="Unassembled WGS sequence"/>
</dbReference>
<dbReference type="SUPFAM" id="SSF52266">
    <property type="entry name" value="SGNH hydrolase"/>
    <property type="match status" value="1"/>
</dbReference>
<keyword evidence="1" id="KW-0732">Signal</keyword>
<dbReference type="InterPro" id="IPR036514">
    <property type="entry name" value="SGNH_hydro_sf"/>
</dbReference>
<sequence length="226" mass="24777">MLRITFALSLIIIVITSCGDNANKAKDTENPTTETTIVANTPNKNILFFGTSLTAGLGLNQSEAYPALIQHKIDSLNLNYKVINGGLSGETSAGGKSRIDWLLKQPISVFVLELGANDGLRGIPVKETRANLQAIINRVKEKYPDVIMVMEGMQMPPNMGEKYTQDFKETFSLLAKENDMIYVPFLLEGVGGVAKLNQDDGIHPTKEGQKILAENVWKMLKPALLD</sequence>
<dbReference type="EMBL" id="LWHJ01000028">
    <property type="protein sequence ID" value="OAQ39137.1"/>
    <property type="molecule type" value="Genomic_DNA"/>
</dbReference>
<keyword evidence="4" id="KW-1185">Reference proteome</keyword>
<accession>A0A179DDK6</accession>
<comment type="caution">
    <text evidence="3">The sequence shown here is derived from an EMBL/GenBank/DDBJ whole genome shotgun (WGS) entry which is preliminary data.</text>
</comment>
<dbReference type="InterPro" id="IPR051532">
    <property type="entry name" value="Ester_Hydrolysis_Enzymes"/>
</dbReference>
<dbReference type="PANTHER" id="PTHR30383:SF5">
    <property type="entry name" value="SGNH HYDROLASE-TYPE ESTERASE DOMAIN-CONTAINING PROTEIN"/>
    <property type="match status" value="1"/>
</dbReference>
<reference evidence="3 4" key="2">
    <citation type="submission" date="2016-06" db="EMBL/GenBank/DDBJ databases">
        <title>Pedobacter psychrophilus sp. nov., isolated from Antarctic fragmentary rock.</title>
        <authorList>
            <person name="Svec P."/>
        </authorList>
    </citation>
    <scope>NUCLEOTIDE SEQUENCE [LARGE SCALE GENOMIC DNA]</scope>
    <source>
        <strain evidence="3 4">CCM 8644</strain>
    </source>
</reference>
<evidence type="ECO:0000256" key="1">
    <source>
        <dbReference type="SAM" id="SignalP"/>
    </source>
</evidence>
<feature type="signal peptide" evidence="1">
    <location>
        <begin position="1"/>
        <end position="22"/>
    </location>
</feature>
<dbReference type="GO" id="GO:0004622">
    <property type="term" value="F:phosphatidylcholine lysophospholipase activity"/>
    <property type="evidence" value="ECO:0007669"/>
    <property type="project" value="TreeGrafter"/>
</dbReference>
<protein>
    <submittedName>
        <fullName evidence="3">Arylesterase</fullName>
    </submittedName>
</protein>
<dbReference type="OrthoDB" id="9786188at2"/>
<dbReference type="InterPro" id="IPR013830">
    <property type="entry name" value="SGNH_hydro"/>
</dbReference>
<dbReference type="PROSITE" id="PS51257">
    <property type="entry name" value="PROKAR_LIPOPROTEIN"/>
    <property type="match status" value="1"/>
</dbReference>